<dbReference type="EnsemblMetazoa" id="PPA44174.1">
    <property type="protein sequence ID" value="PPA44174.1"/>
    <property type="gene ID" value="WBGene00282543"/>
</dbReference>
<gene>
    <name evidence="1" type="primary">WBGene00282543</name>
</gene>
<dbReference type="AlphaFoldDB" id="A0A2A6CWK6"/>
<organism evidence="1 2">
    <name type="scientific">Pristionchus pacificus</name>
    <name type="common">Parasitic nematode worm</name>
    <dbReference type="NCBI Taxonomy" id="54126"/>
    <lineage>
        <taxon>Eukaryota</taxon>
        <taxon>Metazoa</taxon>
        <taxon>Ecdysozoa</taxon>
        <taxon>Nematoda</taxon>
        <taxon>Chromadorea</taxon>
        <taxon>Rhabditida</taxon>
        <taxon>Rhabditina</taxon>
        <taxon>Diplogasteromorpha</taxon>
        <taxon>Diplogasteroidea</taxon>
        <taxon>Neodiplogasteridae</taxon>
        <taxon>Pristionchus</taxon>
    </lineage>
</organism>
<name>A0A2A6CWK6_PRIPA</name>
<reference evidence="1" key="2">
    <citation type="submission" date="2022-06" db="UniProtKB">
        <authorList>
            <consortium name="EnsemblMetazoa"/>
        </authorList>
    </citation>
    <scope>IDENTIFICATION</scope>
    <source>
        <strain evidence="1">PS312</strain>
    </source>
</reference>
<keyword evidence="2" id="KW-1185">Reference proteome</keyword>
<proteinExistence type="predicted"/>
<evidence type="ECO:0000313" key="2">
    <source>
        <dbReference type="Proteomes" id="UP000005239"/>
    </source>
</evidence>
<accession>A0A2A6CWK6</accession>
<reference evidence="2" key="1">
    <citation type="journal article" date="2008" name="Nat. Genet.">
        <title>The Pristionchus pacificus genome provides a unique perspective on nematode lifestyle and parasitism.</title>
        <authorList>
            <person name="Dieterich C."/>
            <person name="Clifton S.W."/>
            <person name="Schuster L.N."/>
            <person name="Chinwalla A."/>
            <person name="Delehaunty K."/>
            <person name="Dinkelacker I."/>
            <person name="Fulton L."/>
            <person name="Fulton R."/>
            <person name="Godfrey J."/>
            <person name="Minx P."/>
            <person name="Mitreva M."/>
            <person name="Roeseler W."/>
            <person name="Tian H."/>
            <person name="Witte H."/>
            <person name="Yang S.P."/>
            <person name="Wilson R.K."/>
            <person name="Sommer R.J."/>
        </authorList>
    </citation>
    <scope>NUCLEOTIDE SEQUENCE [LARGE SCALE GENOMIC DNA]</scope>
    <source>
        <strain evidence="2">PS312</strain>
    </source>
</reference>
<sequence>MFSHGYLIWFAVVDVQQQVAFDRQKIEELLYRLLQYTFQQDARATVIIMLQQRVSQWEGQREGASDYLRTSNEIFVSITCCTYIVGGRKNHSGEFVSDIDYVRTVKRLGEAGPVQIDWYAGRELQDVLHPQLLFTFSLCRSFEPAAFAPLPPVRLHTRNKSMPQMFNAPAEHGRRDQLVVKLQLRLRQLRQRMSNPDRQSASAHGEHYAQSFTVIAFKIDEKIRKF</sequence>
<accession>A0A8R1Z3Y9</accession>
<dbReference type="Proteomes" id="UP000005239">
    <property type="component" value="Unassembled WGS sequence"/>
</dbReference>
<protein>
    <submittedName>
        <fullName evidence="1">Uncharacterized protein</fullName>
    </submittedName>
</protein>
<evidence type="ECO:0000313" key="1">
    <source>
        <dbReference type="EnsemblMetazoa" id="PPA44174.1"/>
    </source>
</evidence>